<name>J0DD83_AURST</name>
<dbReference type="KEGG" id="adl:AURDEDRAFT_169501"/>
<dbReference type="InParanoid" id="J0DD83"/>
<keyword evidence="2" id="KW-1185">Reference proteome</keyword>
<protein>
    <submittedName>
        <fullName evidence="1">Uncharacterized protein</fullName>
    </submittedName>
</protein>
<sequence>MASVQPSPLPRIFEAHALTIINLDPIQVELLAYLTGEPLDASAQHPKAMKGSSFILLSLAVFASAAASPIECAQNEAGIIICNPDRGIPLAAEEVAP</sequence>
<dbReference type="AlphaFoldDB" id="J0DD83"/>
<accession>J0DD83</accession>
<gene>
    <name evidence="1" type="ORF">AURDEDRAFT_169501</name>
</gene>
<evidence type="ECO:0000313" key="2">
    <source>
        <dbReference type="Proteomes" id="UP000006514"/>
    </source>
</evidence>
<dbReference type="EMBL" id="JH687793">
    <property type="protein sequence ID" value="EJD41344.1"/>
    <property type="molecule type" value="Genomic_DNA"/>
</dbReference>
<evidence type="ECO:0000313" key="1">
    <source>
        <dbReference type="EMBL" id="EJD41344.1"/>
    </source>
</evidence>
<reference evidence="2" key="1">
    <citation type="journal article" date="2012" name="Science">
        <title>The Paleozoic origin of enzymatic lignin decomposition reconstructed from 31 fungal genomes.</title>
        <authorList>
            <person name="Floudas D."/>
            <person name="Binder M."/>
            <person name="Riley R."/>
            <person name="Barry K."/>
            <person name="Blanchette R.A."/>
            <person name="Henrissat B."/>
            <person name="Martinez A.T."/>
            <person name="Otillar R."/>
            <person name="Spatafora J.W."/>
            <person name="Yadav J.S."/>
            <person name="Aerts A."/>
            <person name="Benoit I."/>
            <person name="Boyd A."/>
            <person name="Carlson A."/>
            <person name="Copeland A."/>
            <person name="Coutinho P.M."/>
            <person name="de Vries R.P."/>
            <person name="Ferreira P."/>
            <person name="Findley K."/>
            <person name="Foster B."/>
            <person name="Gaskell J."/>
            <person name="Glotzer D."/>
            <person name="Gorecki P."/>
            <person name="Heitman J."/>
            <person name="Hesse C."/>
            <person name="Hori C."/>
            <person name="Igarashi K."/>
            <person name="Jurgens J.A."/>
            <person name="Kallen N."/>
            <person name="Kersten P."/>
            <person name="Kohler A."/>
            <person name="Kuees U."/>
            <person name="Kumar T.K.A."/>
            <person name="Kuo A."/>
            <person name="LaButti K."/>
            <person name="Larrondo L.F."/>
            <person name="Lindquist E."/>
            <person name="Ling A."/>
            <person name="Lombard V."/>
            <person name="Lucas S."/>
            <person name="Lundell T."/>
            <person name="Martin R."/>
            <person name="McLaughlin D.J."/>
            <person name="Morgenstern I."/>
            <person name="Morin E."/>
            <person name="Murat C."/>
            <person name="Nagy L.G."/>
            <person name="Nolan M."/>
            <person name="Ohm R.A."/>
            <person name="Patyshakuliyeva A."/>
            <person name="Rokas A."/>
            <person name="Ruiz-Duenas F.J."/>
            <person name="Sabat G."/>
            <person name="Salamov A."/>
            <person name="Samejima M."/>
            <person name="Schmutz J."/>
            <person name="Slot J.C."/>
            <person name="St John F."/>
            <person name="Stenlid J."/>
            <person name="Sun H."/>
            <person name="Sun S."/>
            <person name="Syed K."/>
            <person name="Tsang A."/>
            <person name="Wiebenga A."/>
            <person name="Young D."/>
            <person name="Pisabarro A."/>
            <person name="Eastwood D.C."/>
            <person name="Martin F."/>
            <person name="Cullen D."/>
            <person name="Grigoriev I.V."/>
            <person name="Hibbett D.S."/>
        </authorList>
    </citation>
    <scope>NUCLEOTIDE SEQUENCE [LARGE SCALE GENOMIC DNA]</scope>
    <source>
        <strain evidence="2">TFB10046</strain>
    </source>
</reference>
<organism evidence="1 2">
    <name type="scientific">Auricularia subglabra (strain TFB-10046 / SS5)</name>
    <name type="common">White-rot fungus</name>
    <name type="synonym">Auricularia delicata (strain TFB10046)</name>
    <dbReference type="NCBI Taxonomy" id="717982"/>
    <lineage>
        <taxon>Eukaryota</taxon>
        <taxon>Fungi</taxon>
        <taxon>Dikarya</taxon>
        <taxon>Basidiomycota</taxon>
        <taxon>Agaricomycotina</taxon>
        <taxon>Agaricomycetes</taxon>
        <taxon>Auriculariales</taxon>
        <taxon>Auriculariaceae</taxon>
        <taxon>Auricularia</taxon>
    </lineage>
</organism>
<proteinExistence type="predicted"/>
<dbReference type="Proteomes" id="UP000006514">
    <property type="component" value="Unassembled WGS sequence"/>
</dbReference>